<dbReference type="InterPro" id="IPR001375">
    <property type="entry name" value="Peptidase_S9_cat"/>
</dbReference>
<evidence type="ECO:0000313" key="4">
    <source>
        <dbReference type="Proteomes" id="UP000530060"/>
    </source>
</evidence>
<evidence type="ECO:0000259" key="2">
    <source>
        <dbReference type="Pfam" id="PF00326"/>
    </source>
</evidence>
<dbReference type="GO" id="GO:0004252">
    <property type="term" value="F:serine-type endopeptidase activity"/>
    <property type="evidence" value="ECO:0007669"/>
    <property type="project" value="TreeGrafter"/>
</dbReference>
<dbReference type="EMBL" id="CAIJDP010000052">
    <property type="protein sequence ID" value="CAD0001078.1"/>
    <property type="molecule type" value="Genomic_DNA"/>
</dbReference>
<proteinExistence type="predicted"/>
<dbReference type="GO" id="GO:0006508">
    <property type="term" value="P:proteolysis"/>
    <property type="evidence" value="ECO:0007669"/>
    <property type="project" value="InterPro"/>
</dbReference>
<accession>A0A6V6YNK5</accession>
<evidence type="ECO:0000256" key="1">
    <source>
        <dbReference type="ARBA" id="ARBA00022801"/>
    </source>
</evidence>
<dbReference type="SUPFAM" id="SSF53474">
    <property type="entry name" value="alpha/beta-Hydrolases"/>
    <property type="match status" value="1"/>
</dbReference>
<dbReference type="Pfam" id="PF00326">
    <property type="entry name" value="Peptidase_S9"/>
    <property type="match status" value="1"/>
</dbReference>
<dbReference type="Proteomes" id="UP000530060">
    <property type="component" value="Unassembled WGS sequence"/>
</dbReference>
<dbReference type="Gene3D" id="3.40.50.1820">
    <property type="entry name" value="alpha/beta hydrolase"/>
    <property type="match status" value="1"/>
</dbReference>
<dbReference type="AlphaFoldDB" id="A0A6V6YNK5"/>
<organism evidence="3 4">
    <name type="scientific">Flavobacterium salmonis</name>
    <dbReference type="NCBI Taxonomy" id="2654844"/>
    <lineage>
        <taxon>Bacteria</taxon>
        <taxon>Pseudomonadati</taxon>
        <taxon>Bacteroidota</taxon>
        <taxon>Flavobacteriia</taxon>
        <taxon>Flavobacteriales</taxon>
        <taxon>Flavobacteriaceae</taxon>
        <taxon>Flavobacterium</taxon>
    </lineage>
</organism>
<gene>
    <name evidence="3" type="ORF">FLAT13_00374</name>
</gene>
<dbReference type="InterPro" id="IPR029058">
    <property type="entry name" value="AB_hydrolase_fold"/>
</dbReference>
<keyword evidence="1" id="KW-0378">Hydrolase</keyword>
<name>A0A6V6YNK5_9FLAO</name>
<comment type="caution">
    <text evidence="3">The sequence shown here is derived from an EMBL/GenBank/DDBJ whole genome shotgun (WGS) entry which is preliminary data.</text>
</comment>
<dbReference type="PANTHER" id="PTHR42776:SF4">
    <property type="entry name" value="ACYLAMINO-ACID-RELEASING ENZYME"/>
    <property type="match status" value="1"/>
</dbReference>
<sequence length="112" mass="13364">MNKEQWRIGKSPYEDPLAYTRNSPISNAEHITTPLLLWTGKKDQHVDWHQSVEYYMALRRLGKNNVTLFYTDEGHSLLNPENQKDFTQRVEEWFGYYLKNETLPSWIEKGTE</sequence>
<dbReference type="PANTHER" id="PTHR42776">
    <property type="entry name" value="SERINE PEPTIDASE S9 FAMILY MEMBER"/>
    <property type="match status" value="1"/>
</dbReference>
<reference evidence="3 4" key="1">
    <citation type="submission" date="2020-06" db="EMBL/GenBank/DDBJ databases">
        <authorList>
            <person name="Criscuolo A."/>
        </authorList>
    </citation>
    <scope>NUCLEOTIDE SEQUENCE [LARGE SCALE GENOMIC DNA]</scope>
    <source>
        <strain evidence="4">CIP 111411</strain>
    </source>
</reference>
<evidence type="ECO:0000313" key="3">
    <source>
        <dbReference type="EMBL" id="CAD0001078.1"/>
    </source>
</evidence>
<feature type="domain" description="Peptidase S9 prolyl oligopeptidase catalytic" evidence="2">
    <location>
        <begin position="6"/>
        <end position="100"/>
    </location>
</feature>
<protein>
    <recommendedName>
        <fullName evidence="2">Peptidase S9 prolyl oligopeptidase catalytic domain-containing protein</fullName>
    </recommendedName>
</protein>
<keyword evidence="4" id="KW-1185">Reference proteome</keyword>